<evidence type="ECO:0000256" key="2">
    <source>
        <dbReference type="RuleBase" id="RU003749"/>
    </source>
</evidence>
<dbReference type="Pfam" id="PF01740">
    <property type="entry name" value="STAS"/>
    <property type="match status" value="1"/>
</dbReference>
<keyword evidence="6" id="KW-1185">Reference proteome</keyword>
<sequence>MTAFSGAAPMNPSPAGDRPRRAVAPPLLTITSGRHGQWYILTLVGELDIAGVPQMQSAMDSPLATMDPPYIALDLADLSFCDSSGLNVILRAWKRGAQQGGELTLLGPHPRVTTVLQRTGLDQYLTAASRPAGSLVPPVALEQ</sequence>
<dbReference type="PROSITE" id="PS50801">
    <property type="entry name" value="STAS"/>
    <property type="match status" value="1"/>
</dbReference>
<evidence type="ECO:0000313" key="6">
    <source>
        <dbReference type="Proteomes" id="UP001501509"/>
    </source>
</evidence>
<gene>
    <name evidence="5" type="ORF">GCM10010411_55700</name>
</gene>
<reference evidence="6" key="1">
    <citation type="journal article" date="2019" name="Int. J. Syst. Evol. Microbiol.">
        <title>The Global Catalogue of Microorganisms (GCM) 10K type strain sequencing project: providing services to taxonomists for standard genome sequencing and annotation.</title>
        <authorList>
            <consortium name="The Broad Institute Genomics Platform"/>
            <consortium name="The Broad Institute Genome Sequencing Center for Infectious Disease"/>
            <person name="Wu L."/>
            <person name="Ma J."/>
        </authorList>
    </citation>
    <scope>NUCLEOTIDE SEQUENCE [LARGE SCALE GENOMIC DNA]</scope>
    <source>
        <strain evidence="6">JCM 6833</strain>
    </source>
</reference>
<dbReference type="InterPro" id="IPR002645">
    <property type="entry name" value="STAS_dom"/>
</dbReference>
<comment type="caution">
    <text evidence="5">The sequence shown here is derived from an EMBL/GenBank/DDBJ whole genome shotgun (WGS) entry which is preliminary data.</text>
</comment>
<protein>
    <recommendedName>
        <fullName evidence="2">Anti-sigma factor antagonist</fullName>
    </recommendedName>
</protein>
<organism evidence="5 6">
    <name type="scientific">Actinomadura fulvescens</name>
    <dbReference type="NCBI Taxonomy" id="46160"/>
    <lineage>
        <taxon>Bacteria</taxon>
        <taxon>Bacillati</taxon>
        <taxon>Actinomycetota</taxon>
        <taxon>Actinomycetes</taxon>
        <taxon>Streptosporangiales</taxon>
        <taxon>Thermomonosporaceae</taxon>
        <taxon>Actinomadura</taxon>
    </lineage>
</organism>
<dbReference type="NCBIfam" id="TIGR00377">
    <property type="entry name" value="ant_ant_sig"/>
    <property type="match status" value="1"/>
</dbReference>
<evidence type="ECO:0000256" key="1">
    <source>
        <dbReference type="ARBA" id="ARBA00009013"/>
    </source>
</evidence>
<evidence type="ECO:0000313" key="5">
    <source>
        <dbReference type="EMBL" id="GAA2613630.1"/>
    </source>
</evidence>
<dbReference type="PANTHER" id="PTHR33495:SF2">
    <property type="entry name" value="ANTI-SIGMA FACTOR ANTAGONIST TM_1081-RELATED"/>
    <property type="match status" value="1"/>
</dbReference>
<evidence type="ECO:0000256" key="3">
    <source>
        <dbReference type="SAM" id="MobiDB-lite"/>
    </source>
</evidence>
<proteinExistence type="inferred from homology"/>
<dbReference type="SUPFAM" id="SSF52091">
    <property type="entry name" value="SpoIIaa-like"/>
    <property type="match status" value="1"/>
</dbReference>
<dbReference type="InterPro" id="IPR036513">
    <property type="entry name" value="STAS_dom_sf"/>
</dbReference>
<comment type="similarity">
    <text evidence="1 2">Belongs to the anti-sigma-factor antagonist family.</text>
</comment>
<feature type="domain" description="STAS" evidence="4">
    <location>
        <begin position="40"/>
        <end position="143"/>
    </location>
</feature>
<dbReference type="PANTHER" id="PTHR33495">
    <property type="entry name" value="ANTI-SIGMA FACTOR ANTAGONIST TM_1081-RELATED-RELATED"/>
    <property type="match status" value="1"/>
</dbReference>
<dbReference type="InterPro" id="IPR003658">
    <property type="entry name" value="Anti-sigma_ant"/>
</dbReference>
<evidence type="ECO:0000259" key="4">
    <source>
        <dbReference type="PROSITE" id="PS50801"/>
    </source>
</evidence>
<dbReference type="EMBL" id="BAAATD010000007">
    <property type="protein sequence ID" value="GAA2613630.1"/>
    <property type="molecule type" value="Genomic_DNA"/>
</dbReference>
<accession>A0ABP6CCB0</accession>
<feature type="region of interest" description="Disordered" evidence="3">
    <location>
        <begin position="1"/>
        <end position="21"/>
    </location>
</feature>
<dbReference type="RefSeq" id="WP_344545391.1">
    <property type="nucleotide sequence ID" value="NZ_BAAATD010000007.1"/>
</dbReference>
<dbReference type="Proteomes" id="UP001501509">
    <property type="component" value="Unassembled WGS sequence"/>
</dbReference>
<name>A0ABP6CCB0_9ACTN</name>
<dbReference type="CDD" id="cd07043">
    <property type="entry name" value="STAS_anti-anti-sigma_factors"/>
    <property type="match status" value="1"/>
</dbReference>
<dbReference type="Gene3D" id="3.30.750.24">
    <property type="entry name" value="STAS domain"/>
    <property type="match status" value="1"/>
</dbReference>